<evidence type="ECO:0000259" key="6">
    <source>
        <dbReference type="Pfam" id="PF05270"/>
    </source>
</evidence>
<dbReference type="GO" id="GO:0046556">
    <property type="term" value="F:alpha-L-arabinofuranosidase activity"/>
    <property type="evidence" value="ECO:0007669"/>
    <property type="project" value="InterPro"/>
</dbReference>
<name>A0A1I2HKC0_9ACTN</name>
<dbReference type="AlphaFoldDB" id="A0A1I2HKC0"/>
<dbReference type="Gene3D" id="1.10.1740.10">
    <property type="match status" value="1"/>
</dbReference>
<dbReference type="PANTHER" id="PTHR43133:SF51">
    <property type="entry name" value="RNA POLYMERASE SIGMA FACTOR"/>
    <property type="match status" value="1"/>
</dbReference>
<dbReference type="Pfam" id="PF05270">
    <property type="entry name" value="AbfB"/>
    <property type="match status" value="1"/>
</dbReference>
<feature type="compositionally biased region" description="Pro residues" evidence="4">
    <location>
        <begin position="332"/>
        <end position="343"/>
    </location>
</feature>
<proteinExistence type="predicted"/>
<dbReference type="Pfam" id="PF04542">
    <property type="entry name" value="Sigma70_r2"/>
    <property type="match status" value="1"/>
</dbReference>
<evidence type="ECO:0000256" key="3">
    <source>
        <dbReference type="ARBA" id="ARBA00023163"/>
    </source>
</evidence>
<evidence type="ECO:0000256" key="4">
    <source>
        <dbReference type="SAM" id="MobiDB-lite"/>
    </source>
</evidence>
<feature type="compositionally biased region" description="Low complexity" evidence="4">
    <location>
        <begin position="317"/>
        <end position="331"/>
    </location>
</feature>
<dbReference type="InterPro" id="IPR013325">
    <property type="entry name" value="RNA_pol_sigma_r2"/>
</dbReference>
<dbReference type="GO" id="GO:0046373">
    <property type="term" value="P:L-arabinose metabolic process"/>
    <property type="evidence" value="ECO:0007669"/>
    <property type="project" value="InterPro"/>
</dbReference>
<feature type="domain" description="RNA polymerase sigma-70 region 2" evidence="5">
    <location>
        <begin position="26"/>
        <end position="92"/>
    </location>
</feature>
<dbReference type="InterPro" id="IPR007934">
    <property type="entry name" value="AbfB_ABD"/>
</dbReference>
<evidence type="ECO:0000259" key="5">
    <source>
        <dbReference type="Pfam" id="PF04542"/>
    </source>
</evidence>
<reference evidence="7 8" key="1">
    <citation type="submission" date="2016-10" db="EMBL/GenBank/DDBJ databases">
        <authorList>
            <person name="de Groot N.N."/>
        </authorList>
    </citation>
    <scope>NUCLEOTIDE SEQUENCE [LARGE SCALE GENOMIC DNA]</scope>
    <source>
        <strain evidence="7 8">DSM 43019</strain>
    </source>
</reference>
<organism evidence="7 8">
    <name type="scientific">Actinoplanes philippinensis</name>
    <dbReference type="NCBI Taxonomy" id="35752"/>
    <lineage>
        <taxon>Bacteria</taxon>
        <taxon>Bacillati</taxon>
        <taxon>Actinomycetota</taxon>
        <taxon>Actinomycetes</taxon>
        <taxon>Micromonosporales</taxon>
        <taxon>Micromonosporaceae</taxon>
        <taxon>Actinoplanes</taxon>
    </lineage>
</organism>
<keyword evidence="8" id="KW-1185">Reference proteome</keyword>
<dbReference type="PANTHER" id="PTHR43133">
    <property type="entry name" value="RNA POLYMERASE ECF-TYPE SIGMA FACTO"/>
    <property type="match status" value="1"/>
</dbReference>
<keyword evidence="2" id="KW-0731">Sigma factor</keyword>
<dbReference type="EMBL" id="FONV01000008">
    <property type="protein sequence ID" value="SFF29873.1"/>
    <property type="molecule type" value="Genomic_DNA"/>
</dbReference>
<dbReference type="STRING" id="35752.SAMN05421541_108258"/>
<evidence type="ECO:0000313" key="7">
    <source>
        <dbReference type="EMBL" id="SFF29873.1"/>
    </source>
</evidence>
<gene>
    <name evidence="7" type="ORF">SAMN05421541_108258</name>
</gene>
<evidence type="ECO:0000313" key="8">
    <source>
        <dbReference type="Proteomes" id="UP000199645"/>
    </source>
</evidence>
<dbReference type="InterPro" id="IPR039425">
    <property type="entry name" value="RNA_pol_sigma-70-like"/>
</dbReference>
<dbReference type="Proteomes" id="UP000199645">
    <property type="component" value="Unassembled WGS sequence"/>
</dbReference>
<accession>A0A1I2HKC0</accession>
<dbReference type="NCBIfam" id="TIGR02937">
    <property type="entry name" value="sigma70-ECF"/>
    <property type="match status" value="1"/>
</dbReference>
<dbReference type="GO" id="GO:0016987">
    <property type="term" value="F:sigma factor activity"/>
    <property type="evidence" value="ECO:0007669"/>
    <property type="project" value="UniProtKB-KW"/>
</dbReference>
<dbReference type="Gene3D" id="2.80.10.50">
    <property type="match status" value="1"/>
</dbReference>
<keyword evidence="3" id="KW-0804">Transcription</keyword>
<dbReference type="RefSeq" id="WP_177319846.1">
    <property type="nucleotide sequence ID" value="NZ_BOMT01000106.1"/>
</dbReference>
<evidence type="ECO:0000256" key="2">
    <source>
        <dbReference type="ARBA" id="ARBA00023082"/>
    </source>
</evidence>
<dbReference type="SUPFAM" id="SSF110221">
    <property type="entry name" value="AbfB domain"/>
    <property type="match status" value="1"/>
</dbReference>
<dbReference type="InterPro" id="IPR014284">
    <property type="entry name" value="RNA_pol_sigma-70_dom"/>
</dbReference>
<feature type="domain" description="Alpha-L-arabinofuranosidase B arabinose-binding" evidence="6">
    <location>
        <begin position="361"/>
        <end position="478"/>
    </location>
</feature>
<keyword evidence="1" id="KW-0805">Transcription regulation</keyword>
<dbReference type="InterPro" id="IPR007627">
    <property type="entry name" value="RNA_pol_sigma70_r2"/>
</dbReference>
<dbReference type="SUPFAM" id="SSF88946">
    <property type="entry name" value="Sigma2 domain of RNA polymerase sigma factors"/>
    <property type="match status" value="1"/>
</dbReference>
<protein>
    <submittedName>
        <fullName evidence="7">RNA polymerase sigma factor, sigma-70 family</fullName>
    </submittedName>
</protein>
<sequence>MRAPDTNLATTVTAAQHGDRRALTELVSTYLPLIRNVVGRAVDDSADVDDIVQDTMVRAVRDLSTLRSPGSFPTWLTSIAVRQVGTYRTRQESRAGRTTVLEDAIGRPDPGGDPEGAGLLRAELSAQRREVARAGRWLDADDRILLSLWWQEVAGIMNRAEIAAALDLSVAHTGVRIQRMREQLDTARTLVTALGGDCPELAGLTAGWDGRPDRVWRKRLARHVRACPVCAPAAQRHLPIERLLASLPALAVPAGLTDLVLAKAAPAAASGTVATGLKATVVKLLSTHPLVAAVTSATVAAAVAVPIVLQDGPPEAPRTVTAPQATTTSATNPPPASPSPPAIRPGRLSLQLADGGFLTARDDDVAVIAPAPGDDRARRRATFVAVAGLADPDCYSFRTLDGRYLRHYELLARTDARDATAVFPKDATYCALPGATPDAVILRSHNYPQLCLRWTGAQLRIGYNDGSDGFRADSSFRIRPPLAG</sequence>
<dbReference type="InterPro" id="IPR036195">
    <property type="entry name" value="AbfB_ABD_sf"/>
</dbReference>
<evidence type="ECO:0000256" key="1">
    <source>
        <dbReference type="ARBA" id="ARBA00023015"/>
    </source>
</evidence>
<feature type="region of interest" description="Disordered" evidence="4">
    <location>
        <begin position="312"/>
        <end position="344"/>
    </location>
</feature>
<dbReference type="GO" id="GO:0006352">
    <property type="term" value="P:DNA-templated transcription initiation"/>
    <property type="evidence" value="ECO:0007669"/>
    <property type="project" value="InterPro"/>
</dbReference>